<name>A0A1X7LYA8_9BURK</name>
<proteinExistence type="predicted"/>
<keyword evidence="3" id="KW-1185">Reference proteome</keyword>
<dbReference type="EMBL" id="FXAT01000012">
    <property type="protein sequence ID" value="SMG58906.1"/>
    <property type="molecule type" value="Genomic_DNA"/>
</dbReference>
<evidence type="ECO:0000256" key="1">
    <source>
        <dbReference type="SAM" id="MobiDB-lite"/>
    </source>
</evidence>
<protein>
    <submittedName>
        <fullName evidence="2">Uncharacterized protein</fullName>
    </submittedName>
</protein>
<gene>
    <name evidence="2" type="ORF">SAMN06265784_11239</name>
</gene>
<feature type="region of interest" description="Disordered" evidence="1">
    <location>
        <begin position="15"/>
        <end position="42"/>
    </location>
</feature>
<evidence type="ECO:0000313" key="3">
    <source>
        <dbReference type="Proteomes" id="UP000193228"/>
    </source>
</evidence>
<sequence length="80" mass="8878">MQPCPLLRTFNGRDARQPAVCRMSQRQRTAQTQPAPQTPGSQSAGRWLLVVAALSRLIGWRALENLLDAIPDSNDDFGLF</sequence>
<feature type="compositionally biased region" description="Low complexity" evidence="1">
    <location>
        <begin position="24"/>
        <end position="42"/>
    </location>
</feature>
<reference evidence="3" key="1">
    <citation type="submission" date="2017-04" db="EMBL/GenBank/DDBJ databases">
        <authorList>
            <person name="Varghese N."/>
            <person name="Submissions S."/>
        </authorList>
    </citation>
    <scope>NUCLEOTIDE SEQUENCE [LARGE SCALE GENOMIC DNA]</scope>
    <source>
        <strain evidence="3">LMG 29540</strain>
    </source>
</reference>
<accession>A0A1X7LYA8</accession>
<dbReference type="AlphaFoldDB" id="A0A1X7LYA8"/>
<dbReference type="OrthoDB" id="9104546at2"/>
<evidence type="ECO:0000313" key="2">
    <source>
        <dbReference type="EMBL" id="SMG58906.1"/>
    </source>
</evidence>
<dbReference type="Proteomes" id="UP000193228">
    <property type="component" value="Unassembled WGS sequence"/>
</dbReference>
<organism evidence="2 3">
    <name type="scientific">Paraburkholderia susongensis</name>
    <dbReference type="NCBI Taxonomy" id="1515439"/>
    <lineage>
        <taxon>Bacteria</taxon>
        <taxon>Pseudomonadati</taxon>
        <taxon>Pseudomonadota</taxon>
        <taxon>Betaproteobacteria</taxon>
        <taxon>Burkholderiales</taxon>
        <taxon>Burkholderiaceae</taxon>
        <taxon>Paraburkholderia</taxon>
    </lineage>
</organism>